<evidence type="ECO:0000313" key="3">
    <source>
        <dbReference type="Proteomes" id="UP000308092"/>
    </source>
</evidence>
<accession>A0A4S3IY93</accession>
<dbReference type="EMBL" id="SOSA01001439">
    <property type="protein sequence ID" value="THC87142.1"/>
    <property type="molecule type" value="Genomic_DNA"/>
</dbReference>
<sequence length="89" mass="10306">MKVRERSGKSADRKGSEEEKEAKKKRKRRRKGSEEEKEAKKKRKRRRKGSEEEKEARRSGTGRSGWNLTSRGAVRGSGPWNLREGHAEV</sequence>
<dbReference type="Proteomes" id="UP000308092">
    <property type="component" value="Unassembled WGS sequence"/>
</dbReference>
<evidence type="ECO:0000313" key="2">
    <source>
        <dbReference type="EMBL" id="THC87142.1"/>
    </source>
</evidence>
<reference evidence="2 3" key="1">
    <citation type="submission" date="2019-03" db="EMBL/GenBank/DDBJ databases">
        <title>The genome sequence of a newly discovered highly antifungal drug resistant Aspergillus species, Aspergillus tanneri NIH 1004.</title>
        <authorList>
            <person name="Mounaud S."/>
            <person name="Singh I."/>
            <person name="Joardar V."/>
            <person name="Pakala S."/>
            <person name="Pakala S."/>
            <person name="Venepally P."/>
            <person name="Hoover J."/>
            <person name="Nierman W."/>
            <person name="Chung J."/>
            <person name="Losada L."/>
        </authorList>
    </citation>
    <scope>NUCLEOTIDE SEQUENCE [LARGE SCALE GENOMIC DNA]</scope>
    <source>
        <strain evidence="2 3">NIH1004</strain>
    </source>
</reference>
<name>A0A4S3IY93_9EURO</name>
<feature type="compositionally biased region" description="Basic and acidic residues" evidence="1">
    <location>
        <begin position="49"/>
        <end position="58"/>
    </location>
</feature>
<dbReference type="AlphaFoldDB" id="A0A4S3IY93"/>
<keyword evidence="3" id="KW-1185">Reference proteome</keyword>
<organism evidence="2 3">
    <name type="scientific">Aspergillus tanneri</name>
    <dbReference type="NCBI Taxonomy" id="1220188"/>
    <lineage>
        <taxon>Eukaryota</taxon>
        <taxon>Fungi</taxon>
        <taxon>Dikarya</taxon>
        <taxon>Ascomycota</taxon>
        <taxon>Pezizomycotina</taxon>
        <taxon>Eurotiomycetes</taxon>
        <taxon>Eurotiomycetidae</taxon>
        <taxon>Eurotiales</taxon>
        <taxon>Aspergillaceae</taxon>
        <taxon>Aspergillus</taxon>
        <taxon>Aspergillus subgen. Circumdati</taxon>
    </lineage>
</organism>
<dbReference type="VEuPathDB" id="FungiDB:EYZ11_013411"/>
<proteinExistence type="predicted"/>
<evidence type="ECO:0000256" key="1">
    <source>
        <dbReference type="SAM" id="MobiDB-lite"/>
    </source>
</evidence>
<comment type="caution">
    <text evidence="2">The sequence shown here is derived from an EMBL/GenBank/DDBJ whole genome shotgun (WGS) entry which is preliminary data.</text>
</comment>
<gene>
    <name evidence="2" type="ORF">EYZ11_013411</name>
</gene>
<feature type="region of interest" description="Disordered" evidence="1">
    <location>
        <begin position="1"/>
        <end position="89"/>
    </location>
</feature>
<protein>
    <submittedName>
        <fullName evidence="2">Uncharacterized protein</fullName>
    </submittedName>
</protein>
<feature type="compositionally biased region" description="Basic and acidic residues" evidence="1">
    <location>
        <begin position="1"/>
        <end position="22"/>
    </location>
</feature>